<dbReference type="AlphaFoldDB" id="A0A0G1ZZ41"/>
<dbReference type="Gene3D" id="3.90.600.10">
    <property type="entry name" value="Phosphoribosylglycinamide synthetase, C-terminal domain"/>
    <property type="match status" value="1"/>
</dbReference>
<dbReference type="SUPFAM" id="SSF52440">
    <property type="entry name" value="PreATP-grasp domain"/>
    <property type="match status" value="1"/>
</dbReference>
<comment type="pathway">
    <text evidence="3 14">Purine metabolism; IMP biosynthesis via de novo pathway; N(1)-(5-phospho-D-ribosyl)glycinamide from 5-phospho-alpha-D-ribose 1-diphosphate: step 2/2.</text>
</comment>
<dbReference type="PANTHER" id="PTHR43472:SF1">
    <property type="entry name" value="PHOSPHORIBOSYLAMINE--GLYCINE LIGASE, CHLOROPLASTIC"/>
    <property type="match status" value="1"/>
</dbReference>
<dbReference type="InterPro" id="IPR011761">
    <property type="entry name" value="ATP-grasp"/>
</dbReference>
<evidence type="ECO:0000256" key="3">
    <source>
        <dbReference type="ARBA" id="ARBA00005174"/>
    </source>
</evidence>
<dbReference type="Pfam" id="PF02843">
    <property type="entry name" value="GARS_C"/>
    <property type="match status" value="1"/>
</dbReference>
<evidence type="ECO:0000256" key="4">
    <source>
        <dbReference type="ARBA" id="ARBA00013255"/>
    </source>
</evidence>
<dbReference type="GO" id="GO:0006189">
    <property type="term" value="P:'de novo' IMP biosynthetic process"/>
    <property type="evidence" value="ECO:0007669"/>
    <property type="project" value="UniProtKB-UniRule"/>
</dbReference>
<feature type="domain" description="ATP-grasp" evidence="16">
    <location>
        <begin position="108"/>
        <end position="312"/>
    </location>
</feature>
<keyword evidence="9 15" id="KW-0067">ATP-binding</keyword>
<dbReference type="STRING" id="1618671.UY67_C0001G0046"/>
<dbReference type="GO" id="GO:0046872">
    <property type="term" value="F:metal ion binding"/>
    <property type="evidence" value="ECO:0007669"/>
    <property type="project" value="UniProtKB-KW"/>
</dbReference>
<dbReference type="Gene3D" id="3.30.1490.20">
    <property type="entry name" value="ATP-grasp fold, A domain"/>
    <property type="match status" value="1"/>
</dbReference>
<evidence type="ECO:0000256" key="9">
    <source>
        <dbReference type="ARBA" id="ARBA00022840"/>
    </source>
</evidence>
<evidence type="ECO:0000256" key="5">
    <source>
        <dbReference type="ARBA" id="ARBA00022598"/>
    </source>
</evidence>
<dbReference type="InterPro" id="IPR020560">
    <property type="entry name" value="PRibGlycinamide_synth_C-dom"/>
</dbReference>
<dbReference type="InterPro" id="IPR037123">
    <property type="entry name" value="PRibGlycinamide_synth_C_sf"/>
</dbReference>
<keyword evidence="5 14" id="KW-0436">Ligase</keyword>
<dbReference type="EC" id="6.3.4.13" evidence="4 14"/>
<evidence type="ECO:0000259" key="16">
    <source>
        <dbReference type="PROSITE" id="PS50975"/>
    </source>
</evidence>
<reference evidence="17 18" key="1">
    <citation type="journal article" date="2015" name="Nature">
        <title>rRNA introns, odd ribosomes, and small enigmatic genomes across a large radiation of phyla.</title>
        <authorList>
            <person name="Brown C.T."/>
            <person name="Hug L.A."/>
            <person name="Thomas B.C."/>
            <person name="Sharon I."/>
            <person name="Castelle C.J."/>
            <person name="Singh A."/>
            <person name="Wilkins M.J."/>
            <person name="Williams K.H."/>
            <person name="Banfield J.F."/>
        </authorList>
    </citation>
    <scope>NUCLEOTIDE SEQUENCE [LARGE SCALE GENOMIC DNA]</scope>
</reference>
<dbReference type="HAMAP" id="MF_00138">
    <property type="entry name" value="GARS"/>
    <property type="match status" value="1"/>
</dbReference>
<evidence type="ECO:0000256" key="10">
    <source>
        <dbReference type="ARBA" id="ARBA00023211"/>
    </source>
</evidence>
<protein>
    <recommendedName>
        <fullName evidence="4 14">Phosphoribosylamine--glycine ligase</fullName>
        <ecNumber evidence="4 14">6.3.4.13</ecNumber>
    </recommendedName>
    <alternativeName>
        <fullName evidence="14">GARS</fullName>
    </alternativeName>
    <alternativeName>
        <fullName evidence="12 14">Glycinamide ribonucleotide synthetase</fullName>
    </alternativeName>
    <alternativeName>
        <fullName evidence="13 14">Phosphoribosylglycinamide synthetase</fullName>
    </alternativeName>
</protein>
<evidence type="ECO:0000256" key="14">
    <source>
        <dbReference type="HAMAP-Rule" id="MF_00138"/>
    </source>
</evidence>
<dbReference type="NCBIfam" id="TIGR00877">
    <property type="entry name" value="purD"/>
    <property type="match status" value="1"/>
</dbReference>
<dbReference type="SMART" id="SM01209">
    <property type="entry name" value="GARS_A"/>
    <property type="match status" value="1"/>
</dbReference>
<dbReference type="Pfam" id="PF01071">
    <property type="entry name" value="GARS_A"/>
    <property type="match status" value="1"/>
</dbReference>
<gene>
    <name evidence="14" type="primary">purD</name>
    <name evidence="17" type="ORF">UY67_C0001G0046</name>
</gene>
<dbReference type="Proteomes" id="UP000034273">
    <property type="component" value="Unassembled WGS sequence"/>
</dbReference>
<accession>A0A0G1ZZ41</accession>
<dbReference type="InterPro" id="IPR020561">
    <property type="entry name" value="PRibGlycinamid_synth_ATP-grasp"/>
</dbReference>
<keyword evidence="8 14" id="KW-0658">Purine biosynthesis</keyword>
<evidence type="ECO:0000256" key="15">
    <source>
        <dbReference type="PROSITE-ProRule" id="PRU00409"/>
    </source>
</evidence>
<evidence type="ECO:0000313" key="17">
    <source>
        <dbReference type="EMBL" id="KKW25044.1"/>
    </source>
</evidence>
<dbReference type="SUPFAM" id="SSF56059">
    <property type="entry name" value="Glutathione synthetase ATP-binding domain-like"/>
    <property type="match status" value="1"/>
</dbReference>
<dbReference type="InterPro" id="IPR000115">
    <property type="entry name" value="PRibGlycinamide_synth"/>
</dbReference>
<dbReference type="SMART" id="SM01210">
    <property type="entry name" value="GARS_C"/>
    <property type="match status" value="1"/>
</dbReference>
<evidence type="ECO:0000256" key="6">
    <source>
        <dbReference type="ARBA" id="ARBA00022723"/>
    </source>
</evidence>
<evidence type="ECO:0000256" key="1">
    <source>
        <dbReference type="ARBA" id="ARBA00001936"/>
    </source>
</evidence>
<dbReference type="UniPathway" id="UPA00074">
    <property type="reaction ID" value="UER00125"/>
</dbReference>
<dbReference type="Gene3D" id="3.30.470.20">
    <property type="entry name" value="ATP-grasp fold, B domain"/>
    <property type="match status" value="1"/>
</dbReference>
<comment type="cofactor">
    <cofactor evidence="1">
        <name>Mn(2+)</name>
        <dbReference type="ChEBI" id="CHEBI:29035"/>
    </cofactor>
</comment>
<evidence type="ECO:0000256" key="8">
    <source>
        <dbReference type="ARBA" id="ARBA00022755"/>
    </source>
</evidence>
<dbReference type="FunFam" id="3.90.600.10:FF:000001">
    <property type="entry name" value="Trifunctional purine biosynthetic protein adenosine-3"/>
    <property type="match status" value="1"/>
</dbReference>
<dbReference type="FunFam" id="3.40.50.20:FF:000006">
    <property type="entry name" value="Phosphoribosylamine--glycine ligase, chloroplastic"/>
    <property type="match status" value="1"/>
</dbReference>
<dbReference type="InterPro" id="IPR020559">
    <property type="entry name" value="PRibGlycinamide_synth_CS"/>
</dbReference>
<sequence>MDVLIVGGGGREHALAWKLKQSPRIGKLYVAPGNGGTEALGCKNVAISVTDINALAKFASENNIGLTVVGPEEPLALGIVDLFKARDLRIFGPTKAAAQIESSKAFGKQLMKEANIPTAEHEVCSDFNQAISVVRRYTLPVVVKADGFAGGKGVYICKNFEEAEAALHTLFDVPGDVEHTVLIEQFLDGSELSIHAITDGTSFLMFPPSQDHKRALDGDLGKNTGGMGAICPVPWMPQGTPSFVEHRVIRAAFDAIRNYGIYFTGMLYPGILMTLNGPKVLEFNARFGDPECQVYMRLMKTDLLDLLEACVDGSIADRRIDWKYGYAISVVLASLGYPDAYKTGFKIEGIREAEIITEVVVFHGSTINDGELKTTGGRVLSVTAVGPTLKDAIDRAYEAVGKITFEGMQYRRDIGGTALKYDTTRS</sequence>
<proteinExistence type="inferred from homology"/>
<dbReference type="Gene3D" id="3.40.50.20">
    <property type="match status" value="1"/>
</dbReference>
<dbReference type="SUPFAM" id="SSF51246">
    <property type="entry name" value="Rudiment single hybrid motif"/>
    <property type="match status" value="1"/>
</dbReference>
<name>A0A0G1ZZ41_9BACT</name>
<evidence type="ECO:0000313" key="18">
    <source>
        <dbReference type="Proteomes" id="UP000034273"/>
    </source>
</evidence>
<dbReference type="Pfam" id="PF02844">
    <property type="entry name" value="GARS_N"/>
    <property type="match status" value="1"/>
</dbReference>
<dbReference type="GO" id="GO:0004637">
    <property type="term" value="F:phosphoribosylamine-glycine ligase activity"/>
    <property type="evidence" value="ECO:0007669"/>
    <property type="project" value="UniProtKB-UniRule"/>
</dbReference>
<comment type="similarity">
    <text evidence="11 14">Belongs to the GARS family.</text>
</comment>
<organism evidence="17 18">
    <name type="scientific">Candidatus Kaiserbacteria bacterium GW2011_GWA2_52_12</name>
    <dbReference type="NCBI Taxonomy" id="1618671"/>
    <lineage>
        <taxon>Bacteria</taxon>
        <taxon>Candidatus Kaiseribacteriota</taxon>
    </lineage>
</organism>
<keyword evidence="10" id="KW-0464">Manganese</keyword>
<dbReference type="PANTHER" id="PTHR43472">
    <property type="entry name" value="PHOSPHORIBOSYLAMINE--GLYCINE LIGASE"/>
    <property type="match status" value="1"/>
</dbReference>
<keyword evidence="7 15" id="KW-0547">Nucleotide-binding</keyword>
<evidence type="ECO:0000256" key="13">
    <source>
        <dbReference type="ARBA" id="ARBA00042864"/>
    </source>
</evidence>
<evidence type="ECO:0000256" key="12">
    <source>
        <dbReference type="ARBA" id="ARBA00042242"/>
    </source>
</evidence>
<dbReference type="EMBL" id="LCQW01000001">
    <property type="protein sequence ID" value="KKW25044.1"/>
    <property type="molecule type" value="Genomic_DNA"/>
</dbReference>
<comment type="cofactor">
    <cofactor evidence="2">
        <name>Mg(2+)</name>
        <dbReference type="ChEBI" id="CHEBI:18420"/>
    </cofactor>
</comment>
<dbReference type="PROSITE" id="PS00184">
    <property type="entry name" value="GARS"/>
    <property type="match status" value="1"/>
</dbReference>
<evidence type="ECO:0000256" key="2">
    <source>
        <dbReference type="ARBA" id="ARBA00001946"/>
    </source>
</evidence>
<dbReference type="InterPro" id="IPR016185">
    <property type="entry name" value="PreATP-grasp_dom_sf"/>
</dbReference>
<evidence type="ECO:0000256" key="7">
    <source>
        <dbReference type="ARBA" id="ARBA00022741"/>
    </source>
</evidence>
<dbReference type="InterPro" id="IPR011054">
    <property type="entry name" value="Rudment_hybrid_motif"/>
</dbReference>
<keyword evidence="6" id="KW-0479">Metal-binding</keyword>
<comment type="catalytic activity">
    <reaction evidence="14">
        <text>5-phospho-beta-D-ribosylamine + glycine + ATP = N(1)-(5-phospho-beta-D-ribosyl)glycinamide + ADP + phosphate + H(+)</text>
        <dbReference type="Rhea" id="RHEA:17453"/>
        <dbReference type="ChEBI" id="CHEBI:15378"/>
        <dbReference type="ChEBI" id="CHEBI:30616"/>
        <dbReference type="ChEBI" id="CHEBI:43474"/>
        <dbReference type="ChEBI" id="CHEBI:57305"/>
        <dbReference type="ChEBI" id="CHEBI:58681"/>
        <dbReference type="ChEBI" id="CHEBI:143788"/>
        <dbReference type="ChEBI" id="CHEBI:456216"/>
        <dbReference type="EC" id="6.3.4.13"/>
    </reaction>
</comment>
<dbReference type="GO" id="GO:0009113">
    <property type="term" value="P:purine nucleobase biosynthetic process"/>
    <property type="evidence" value="ECO:0007669"/>
    <property type="project" value="InterPro"/>
</dbReference>
<dbReference type="InterPro" id="IPR020562">
    <property type="entry name" value="PRibGlycinamide_synth_N"/>
</dbReference>
<dbReference type="PROSITE" id="PS50975">
    <property type="entry name" value="ATP_GRASP"/>
    <property type="match status" value="1"/>
</dbReference>
<evidence type="ECO:0000256" key="11">
    <source>
        <dbReference type="ARBA" id="ARBA00038345"/>
    </source>
</evidence>
<dbReference type="InterPro" id="IPR013815">
    <property type="entry name" value="ATP_grasp_subdomain_1"/>
</dbReference>
<dbReference type="PATRIC" id="fig|1618671.3.peg.50"/>
<dbReference type="GO" id="GO:0005524">
    <property type="term" value="F:ATP binding"/>
    <property type="evidence" value="ECO:0007669"/>
    <property type="project" value="UniProtKB-UniRule"/>
</dbReference>
<comment type="caution">
    <text evidence="17">The sequence shown here is derived from an EMBL/GenBank/DDBJ whole genome shotgun (WGS) entry which is preliminary data.</text>
</comment>